<dbReference type="InterPro" id="IPR054302">
    <property type="entry name" value="Ribosomal_bL9m_C"/>
</dbReference>
<feature type="non-terminal residue" evidence="2">
    <location>
        <position position="95"/>
    </location>
</feature>
<name>A0A7K7TKY5_9TYRA</name>
<dbReference type="Proteomes" id="UP000589485">
    <property type="component" value="Unassembled WGS sequence"/>
</dbReference>
<evidence type="ECO:0000313" key="3">
    <source>
        <dbReference type="Proteomes" id="UP000589485"/>
    </source>
</evidence>
<feature type="non-terminal residue" evidence="2">
    <location>
        <position position="1"/>
    </location>
</feature>
<dbReference type="GO" id="GO:0006412">
    <property type="term" value="P:translation"/>
    <property type="evidence" value="ECO:0007669"/>
    <property type="project" value="InterPro"/>
</dbReference>
<dbReference type="InterPro" id="IPR000244">
    <property type="entry name" value="Ribosomal_bL9"/>
</dbReference>
<dbReference type="GO" id="GO:0005840">
    <property type="term" value="C:ribosome"/>
    <property type="evidence" value="ECO:0007669"/>
    <property type="project" value="InterPro"/>
</dbReference>
<dbReference type="OrthoDB" id="5555409at2759"/>
<evidence type="ECO:0000313" key="2">
    <source>
        <dbReference type="EMBL" id="NXA16764.1"/>
    </source>
</evidence>
<organism evidence="2 3">
    <name type="scientific">Sapayoa aenigma</name>
    <name type="common">broad-billed sapayoa</name>
    <dbReference type="NCBI Taxonomy" id="239371"/>
    <lineage>
        <taxon>Eukaryota</taxon>
        <taxon>Metazoa</taxon>
        <taxon>Chordata</taxon>
        <taxon>Craniata</taxon>
        <taxon>Vertebrata</taxon>
        <taxon>Euteleostomi</taxon>
        <taxon>Archelosauria</taxon>
        <taxon>Archosauria</taxon>
        <taxon>Dinosauria</taxon>
        <taxon>Saurischia</taxon>
        <taxon>Theropoda</taxon>
        <taxon>Coelurosauria</taxon>
        <taxon>Aves</taxon>
        <taxon>Neognathae</taxon>
        <taxon>Neoaves</taxon>
        <taxon>Telluraves</taxon>
        <taxon>Australaves</taxon>
        <taxon>Passeriformes</taxon>
        <taxon>Tyrannidae</taxon>
        <taxon>Sapayoa</taxon>
    </lineage>
</organism>
<sequence length="95" mass="11030">IPELSQSSPRVIPHLPLPSIPDLPETSFPLFQTLRFLRSRRLEVGMKNNVRWELSAEIVARHFLKNLGVFVPPRALKLPEEPITRWGEYWCDVTV</sequence>
<dbReference type="PANTHER" id="PTHR21368">
    <property type="entry name" value="50S RIBOSOMAL PROTEIN L9"/>
    <property type="match status" value="1"/>
</dbReference>
<dbReference type="AlphaFoldDB" id="A0A7K7TKY5"/>
<gene>
    <name evidence="2" type="primary">Mrpl9</name>
    <name evidence="2" type="ORF">SAPAEN_R02911</name>
</gene>
<dbReference type="GO" id="GO:0003735">
    <property type="term" value="F:structural constituent of ribosome"/>
    <property type="evidence" value="ECO:0007669"/>
    <property type="project" value="InterPro"/>
</dbReference>
<reference evidence="2 3" key="1">
    <citation type="submission" date="2019-09" db="EMBL/GenBank/DDBJ databases">
        <title>Bird 10,000 Genomes (B10K) Project - Family phase.</title>
        <authorList>
            <person name="Zhang G."/>
        </authorList>
    </citation>
    <scope>NUCLEOTIDE SEQUENCE [LARGE SCALE GENOMIC DNA]</scope>
    <source>
        <strain evidence="2">B10K-DU-030-41</strain>
        <tissue evidence="2">Muscle</tissue>
    </source>
</reference>
<feature type="domain" description="Large ribosomal subunit protein bL9m C-terminal" evidence="1">
    <location>
        <begin position="32"/>
        <end position="95"/>
    </location>
</feature>
<protein>
    <submittedName>
        <fullName evidence="2">RM09 protein</fullName>
    </submittedName>
</protein>
<proteinExistence type="predicted"/>
<keyword evidence="3" id="KW-1185">Reference proteome</keyword>
<evidence type="ECO:0000259" key="1">
    <source>
        <dbReference type="Pfam" id="PF22078"/>
    </source>
</evidence>
<comment type="caution">
    <text evidence="2">The sequence shown here is derived from an EMBL/GenBank/DDBJ whole genome shotgun (WGS) entry which is preliminary data.</text>
</comment>
<dbReference type="Pfam" id="PF22078">
    <property type="entry name" value="Ribosomal_bL9m_C"/>
    <property type="match status" value="1"/>
</dbReference>
<accession>A0A7K7TKY5</accession>
<dbReference type="EMBL" id="VZSY01007011">
    <property type="protein sequence ID" value="NXA16764.1"/>
    <property type="molecule type" value="Genomic_DNA"/>
</dbReference>